<dbReference type="EMBL" id="JARPOI010000007">
    <property type="protein sequence ID" value="KAJ9176969.1"/>
    <property type="molecule type" value="Genomic_DNA"/>
</dbReference>
<dbReference type="Proteomes" id="UP001174677">
    <property type="component" value="Chromosome 7"/>
</dbReference>
<keyword evidence="2" id="KW-1185">Reference proteome</keyword>
<evidence type="ECO:0000313" key="1">
    <source>
        <dbReference type="EMBL" id="KAJ9176969.1"/>
    </source>
</evidence>
<reference evidence="1" key="1">
    <citation type="journal article" date="2023" name="Plant Biotechnol. J.">
        <title>Chromosome-level wild Hevea brasiliensis genome provides new tools for genomic-assisted breeding and valuable loci to elevate rubber yield.</title>
        <authorList>
            <person name="Cheng H."/>
            <person name="Song X."/>
            <person name="Hu Y."/>
            <person name="Wu T."/>
            <person name="Yang Q."/>
            <person name="An Z."/>
            <person name="Feng S."/>
            <person name="Deng Z."/>
            <person name="Wu W."/>
            <person name="Zeng X."/>
            <person name="Tu M."/>
            <person name="Wang X."/>
            <person name="Huang H."/>
        </authorList>
    </citation>
    <scope>NUCLEOTIDE SEQUENCE</scope>
    <source>
        <strain evidence="1">MT/VB/25A 57/8</strain>
    </source>
</reference>
<organism evidence="1 2">
    <name type="scientific">Hevea brasiliensis</name>
    <name type="common">Para rubber tree</name>
    <name type="synonym">Siphonia brasiliensis</name>
    <dbReference type="NCBI Taxonomy" id="3981"/>
    <lineage>
        <taxon>Eukaryota</taxon>
        <taxon>Viridiplantae</taxon>
        <taxon>Streptophyta</taxon>
        <taxon>Embryophyta</taxon>
        <taxon>Tracheophyta</taxon>
        <taxon>Spermatophyta</taxon>
        <taxon>Magnoliopsida</taxon>
        <taxon>eudicotyledons</taxon>
        <taxon>Gunneridae</taxon>
        <taxon>Pentapetalae</taxon>
        <taxon>rosids</taxon>
        <taxon>fabids</taxon>
        <taxon>Malpighiales</taxon>
        <taxon>Euphorbiaceae</taxon>
        <taxon>Crotonoideae</taxon>
        <taxon>Micrandreae</taxon>
        <taxon>Hevea</taxon>
    </lineage>
</organism>
<sequence length="99" mass="11530">MATRVDEDPISCTYSFIKSVKRIKLIAQRFKNLIFVHSNLRLLSRKEDDYTKGALKYWDIGGDHFAVEEDDLLDVAYLSIDDPALETIIFDEEENLQME</sequence>
<accession>A0ABQ9M9N1</accession>
<name>A0ABQ9M9N1_HEVBR</name>
<proteinExistence type="predicted"/>
<protein>
    <submittedName>
        <fullName evidence="1">Uncharacterized protein</fullName>
    </submittedName>
</protein>
<evidence type="ECO:0000313" key="2">
    <source>
        <dbReference type="Proteomes" id="UP001174677"/>
    </source>
</evidence>
<gene>
    <name evidence="1" type="ORF">P3X46_012227</name>
</gene>
<comment type="caution">
    <text evidence="1">The sequence shown here is derived from an EMBL/GenBank/DDBJ whole genome shotgun (WGS) entry which is preliminary data.</text>
</comment>